<dbReference type="SUPFAM" id="SSF56747">
    <property type="entry name" value="Prim-pol domain"/>
    <property type="match status" value="1"/>
</dbReference>
<feature type="domain" description="DNA primase/polymerase bifunctional N-terminal" evidence="2">
    <location>
        <begin position="8"/>
        <end position="159"/>
    </location>
</feature>
<comment type="caution">
    <text evidence="3">The sequence shown here is derived from an EMBL/GenBank/DDBJ whole genome shotgun (WGS) entry which is preliminary data.</text>
</comment>
<dbReference type="SMART" id="SM00942">
    <property type="entry name" value="PriCT_1"/>
    <property type="match status" value="1"/>
</dbReference>
<evidence type="ECO:0000259" key="2">
    <source>
        <dbReference type="SMART" id="SM00943"/>
    </source>
</evidence>
<sequence length="296" mass="32573">MSSLLEAALAYLDRGWSVIPCVPRGKKPLIEWGGDDNRLPTRKQVRSWWEKWPNANIAIVTGAISGIVVADVDVDRGAKPEDVAGRTPTGFVVQTGGGGWHFYYAYPPGLDRIPNKVGSDGIDIRADGGYVIAPPSIHASGELYSSVKEGDLALCPSWITSPVKPDDDSGSSEPGWISRLLKGIDRGGRNDACAKLAGYYAGKRIPKDITLEMMFQWNKNNKPPLPRHEISTTVNSVFKTDSNRRARKPGYTNGKTEGESGRFNLVSLDEYMHVYGDKEVSWTIDEWFPDETIAFA</sequence>
<dbReference type="Gene3D" id="3.30.720.160">
    <property type="entry name" value="Bifunctional DNA primase/polymerase, N-terminal"/>
    <property type="match status" value="1"/>
</dbReference>
<gene>
    <name evidence="3" type="ORF">LCGC14_1954310</name>
</gene>
<evidence type="ECO:0008006" key="4">
    <source>
        <dbReference type="Google" id="ProtNLM"/>
    </source>
</evidence>
<dbReference type="Pfam" id="PF09250">
    <property type="entry name" value="Prim-Pol"/>
    <property type="match status" value="1"/>
</dbReference>
<dbReference type="Pfam" id="PF08708">
    <property type="entry name" value="PriCT_1"/>
    <property type="match status" value="1"/>
</dbReference>
<protein>
    <recommendedName>
        <fullName evidence="4">DNA primase/polymerase bifunctional N-terminal domain-containing protein</fullName>
    </recommendedName>
</protein>
<organism evidence="3">
    <name type="scientific">marine sediment metagenome</name>
    <dbReference type="NCBI Taxonomy" id="412755"/>
    <lineage>
        <taxon>unclassified sequences</taxon>
        <taxon>metagenomes</taxon>
        <taxon>ecological metagenomes</taxon>
    </lineage>
</organism>
<dbReference type="EMBL" id="LAZR01021395">
    <property type="protein sequence ID" value="KKL85475.1"/>
    <property type="molecule type" value="Genomic_DNA"/>
</dbReference>
<dbReference type="SMART" id="SM00943">
    <property type="entry name" value="Prim-Pol"/>
    <property type="match status" value="1"/>
</dbReference>
<feature type="non-terminal residue" evidence="3">
    <location>
        <position position="296"/>
    </location>
</feature>
<evidence type="ECO:0000259" key="1">
    <source>
        <dbReference type="SMART" id="SM00942"/>
    </source>
</evidence>
<accession>A0A0F9HUU5</accession>
<proteinExistence type="predicted"/>
<dbReference type="CDD" id="cd04859">
    <property type="entry name" value="Prim_Pol"/>
    <property type="match status" value="1"/>
</dbReference>
<dbReference type="InterPro" id="IPR015330">
    <property type="entry name" value="DNA_primase/pol_bifunc_N"/>
</dbReference>
<name>A0A0F9HUU5_9ZZZZ</name>
<dbReference type="AlphaFoldDB" id="A0A0F9HUU5"/>
<feature type="domain" description="Primase C-terminal 1" evidence="1">
    <location>
        <begin position="178"/>
        <end position="243"/>
    </location>
</feature>
<dbReference type="InterPro" id="IPR014820">
    <property type="entry name" value="PriCT_1"/>
</dbReference>
<reference evidence="3" key="1">
    <citation type="journal article" date="2015" name="Nature">
        <title>Complex archaea that bridge the gap between prokaryotes and eukaryotes.</title>
        <authorList>
            <person name="Spang A."/>
            <person name="Saw J.H."/>
            <person name="Jorgensen S.L."/>
            <person name="Zaremba-Niedzwiedzka K."/>
            <person name="Martijn J."/>
            <person name="Lind A.E."/>
            <person name="van Eijk R."/>
            <person name="Schleper C."/>
            <person name="Guy L."/>
            <person name="Ettema T.J."/>
        </authorList>
    </citation>
    <scope>NUCLEOTIDE SEQUENCE</scope>
</reference>
<evidence type="ECO:0000313" key="3">
    <source>
        <dbReference type="EMBL" id="KKL85475.1"/>
    </source>
</evidence>